<sequence>MSVTKPIPSLRFPAPHLPQHGTAWRGAIGGMLGIAIAGGIGVILWGATTATLPWLVAPAGASAVLIFAVPASPLAQPWPLIGGNVLSACVGLLCGHLIGMPLMAGSLAVGLAIAAMSVARCMHPPGGACALLYALAASGPDKWNALHLVTIFANAVALGGVAWLFNNASGHSWPHRAPTPPSRSAHSALAHQALAATLAEWDEMIDADIADLDAIFQAVERRIRSIEQSAPPASQI</sequence>
<feature type="transmembrane region" description="Helical" evidence="1">
    <location>
        <begin position="145"/>
        <end position="166"/>
    </location>
</feature>
<dbReference type="PANTHER" id="PTHR33741:SF5">
    <property type="entry name" value="TRANSMEMBRANE PROTEIN DDB_G0269096-RELATED"/>
    <property type="match status" value="1"/>
</dbReference>
<keyword evidence="4" id="KW-1185">Reference proteome</keyword>
<evidence type="ECO:0000256" key="1">
    <source>
        <dbReference type="SAM" id="Phobius"/>
    </source>
</evidence>
<keyword evidence="1" id="KW-0472">Membrane</keyword>
<dbReference type="RefSeq" id="WP_343055808.1">
    <property type="nucleotide sequence ID" value="NZ_JACIDY010000002.1"/>
</dbReference>
<organism evidence="3 4">
    <name type="scientific">Novosphingobium fluoreni</name>
    <dbReference type="NCBI Taxonomy" id="1391222"/>
    <lineage>
        <taxon>Bacteria</taxon>
        <taxon>Pseudomonadati</taxon>
        <taxon>Pseudomonadota</taxon>
        <taxon>Alphaproteobacteria</taxon>
        <taxon>Sphingomonadales</taxon>
        <taxon>Sphingomonadaceae</taxon>
        <taxon>Novosphingobium</taxon>
    </lineage>
</organism>
<dbReference type="Proteomes" id="UP000561459">
    <property type="component" value="Unassembled WGS sequence"/>
</dbReference>
<dbReference type="PANTHER" id="PTHR33741">
    <property type="entry name" value="TRANSMEMBRANE PROTEIN DDB_G0269096-RELATED"/>
    <property type="match status" value="1"/>
</dbReference>
<feature type="domain" description="HPP transmembrane region" evidence="2">
    <location>
        <begin position="19"/>
        <end position="174"/>
    </location>
</feature>
<evidence type="ECO:0000313" key="4">
    <source>
        <dbReference type="Proteomes" id="UP000561459"/>
    </source>
</evidence>
<reference evidence="3 4" key="1">
    <citation type="submission" date="2020-08" db="EMBL/GenBank/DDBJ databases">
        <title>Genomic Encyclopedia of Type Strains, Phase IV (KMG-IV): sequencing the most valuable type-strain genomes for metagenomic binning, comparative biology and taxonomic classification.</title>
        <authorList>
            <person name="Goeker M."/>
        </authorList>
    </citation>
    <scope>NUCLEOTIDE SEQUENCE [LARGE SCALE GENOMIC DNA]</scope>
    <source>
        <strain evidence="3 4">DSM 27568</strain>
    </source>
</reference>
<evidence type="ECO:0000313" key="3">
    <source>
        <dbReference type="EMBL" id="MBB3939801.1"/>
    </source>
</evidence>
<dbReference type="InterPro" id="IPR058581">
    <property type="entry name" value="TM_HPP"/>
</dbReference>
<feature type="transmembrane region" description="Helical" evidence="1">
    <location>
        <begin position="23"/>
        <end position="45"/>
    </location>
</feature>
<protein>
    <submittedName>
        <fullName evidence="3">CBS domain-containing membrane protein</fullName>
    </submittedName>
</protein>
<name>A0A7W6BXK4_9SPHN</name>
<dbReference type="EMBL" id="JACIDY010000002">
    <property type="protein sequence ID" value="MBB3939801.1"/>
    <property type="molecule type" value="Genomic_DNA"/>
</dbReference>
<accession>A0A7W6BXK4</accession>
<keyword evidence="1" id="KW-0812">Transmembrane</keyword>
<feature type="transmembrane region" description="Helical" evidence="1">
    <location>
        <begin position="52"/>
        <end position="73"/>
    </location>
</feature>
<dbReference type="AlphaFoldDB" id="A0A7W6BXK4"/>
<keyword evidence="1" id="KW-1133">Transmembrane helix</keyword>
<feature type="transmembrane region" description="Helical" evidence="1">
    <location>
        <begin position="85"/>
        <end position="114"/>
    </location>
</feature>
<comment type="caution">
    <text evidence="3">The sequence shown here is derived from an EMBL/GenBank/DDBJ whole genome shotgun (WGS) entry which is preliminary data.</text>
</comment>
<gene>
    <name evidence="3" type="ORF">GGR39_001441</name>
</gene>
<proteinExistence type="predicted"/>
<evidence type="ECO:0000259" key="2">
    <source>
        <dbReference type="Pfam" id="PF04982"/>
    </source>
</evidence>
<dbReference type="InterPro" id="IPR007065">
    <property type="entry name" value="HPP"/>
</dbReference>
<dbReference type="Pfam" id="PF04982">
    <property type="entry name" value="TM_HPP"/>
    <property type="match status" value="1"/>
</dbReference>